<dbReference type="Proteomes" id="UP000029867">
    <property type="component" value="Unassembled WGS sequence"/>
</dbReference>
<sequence length="687" mass="78523">MLLKNTEPQQEKCEIDTEVFNQLLQCCFDPSHVASSGIDNSSTVYPNTDTSNRSPSVKTETTNDNDLPPSCTNANSSIASSSIKSENSPYPPDMPATLLESCTPIDLNPCCVTNCQDHHNQHQHQHHDHIHEKFTDDLTEMVMLNNFFTACCNDTGDLKFQNDNNKSSLISPPISLNFNGICDESNQKLQTTTLQNTSNLRESLSNQDHQHIQEGSHKILTDPSGHHHHLLHLHHHNGKDKSQSHTHDIILHHHNSHVCSHGDPSTHHHHLLFENEINGQKVKHDFILPDCDVPIKKEEKTGGLNENTYDQCTDFLTSSICSFEELFGEKEHHNCSHHTHGSAYNNNNNNNNNNSQRHQQMRTFDSTPVKCGSASCVTKNIHHHDLKHETPVHRAHFHSNIPGHSSFLKPDGSDSYICKWDHCNDRVDGSDLEKHIFENHLQYLPLSPNGMDSGYQLQCEWDDCDFITEDSNEFLNHVPEHTKDVPKNPKNSSDSEEESAHICKWVDPESGVTCNEVFESTELLTNHLLKEHVKSGKSSYLCHWEGCSRCGKPFTQKQKITRHLNTHTKHKPFQCEICNKRFSLELMLKQHMRIHTGEKPYKCDICGKTFKTSSSLTIHLRVHSGDKPMECKICGKRFNESSNLNKHMKIHFREFKCVHCLKSFDSKLKFDRHQLLCKKKPKTCAHF</sequence>
<dbReference type="PROSITE" id="PS50157">
    <property type="entry name" value="ZINC_FINGER_C2H2_2"/>
    <property type="match status" value="4"/>
</dbReference>
<comment type="subcellular location">
    <subcellularLocation>
        <location evidence="1">Nucleus</location>
    </subcellularLocation>
</comment>
<dbReference type="Gene3D" id="6.10.140.370">
    <property type="match status" value="1"/>
</dbReference>
<dbReference type="Pfam" id="PF13465">
    <property type="entry name" value="zf-H2C2_2"/>
    <property type="match status" value="1"/>
</dbReference>
<keyword evidence="7" id="KW-0539">Nucleus</keyword>
<dbReference type="GO" id="GO:0005634">
    <property type="term" value="C:nucleus"/>
    <property type="evidence" value="ECO:0007669"/>
    <property type="project" value="UniProtKB-SubCell"/>
</dbReference>
<feature type="compositionally biased region" description="Low complexity" evidence="9">
    <location>
        <begin position="345"/>
        <end position="354"/>
    </location>
</feature>
<keyword evidence="2" id="KW-0479">Metal-binding</keyword>
<feature type="compositionally biased region" description="Low complexity" evidence="9">
    <location>
        <begin position="73"/>
        <end position="88"/>
    </location>
</feature>
<dbReference type="InterPro" id="IPR036236">
    <property type="entry name" value="Znf_C2H2_sf"/>
</dbReference>
<feature type="domain" description="C2H2-type" evidence="10">
    <location>
        <begin position="540"/>
        <end position="572"/>
    </location>
</feature>
<proteinExistence type="predicted"/>
<feature type="domain" description="C2H2-type" evidence="10">
    <location>
        <begin position="601"/>
        <end position="628"/>
    </location>
</feature>
<dbReference type="AlphaFoldDB" id="A0A099P1J1"/>
<evidence type="ECO:0000256" key="5">
    <source>
        <dbReference type="ARBA" id="ARBA00022833"/>
    </source>
</evidence>
<accession>A0A099P1J1</accession>
<feature type="compositionally biased region" description="Polar residues" evidence="9">
    <location>
        <begin position="38"/>
        <end position="65"/>
    </location>
</feature>
<dbReference type="GO" id="GO:0000981">
    <property type="term" value="F:DNA-binding transcription factor activity, RNA polymerase II-specific"/>
    <property type="evidence" value="ECO:0007669"/>
    <property type="project" value="TreeGrafter"/>
</dbReference>
<keyword evidence="5" id="KW-0862">Zinc</keyword>
<evidence type="ECO:0000256" key="2">
    <source>
        <dbReference type="ARBA" id="ARBA00022723"/>
    </source>
</evidence>
<keyword evidence="6" id="KW-0238">DNA-binding</keyword>
<dbReference type="VEuPathDB" id="FungiDB:C5L36_0B03640"/>
<dbReference type="PANTHER" id="PTHR19818:SF139">
    <property type="entry name" value="PAIR-RULE PROTEIN ODD-PAIRED"/>
    <property type="match status" value="1"/>
</dbReference>
<feature type="domain" description="C2H2-type" evidence="10">
    <location>
        <begin position="573"/>
        <end position="600"/>
    </location>
</feature>
<dbReference type="GO" id="GO:0045944">
    <property type="term" value="P:positive regulation of transcription by RNA polymerase II"/>
    <property type="evidence" value="ECO:0007669"/>
    <property type="project" value="UniProtKB-ARBA"/>
</dbReference>
<evidence type="ECO:0000259" key="10">
    <source>
        <dbReference type="PROSITE" id="PS50157"/>
    </source>
</evidence>
<keyword evidence="3" id="KW-0677">Repeat</keyword>
<feature type="region of interest" description="Disordered" evidence="9">
    <location>
        <begin position="38"/>
        <end position="89"/>
    </location>
</feature>
<dbReference type="GO" id="GO:0000978">
    <property type="term" value="F:RNA polymerase II cis-regulatory region sequence-specific DNA binding"/>
    <property type="evidence" value="ECO:0007669"/>
    <property type="project" value="TreeGrafter"/>
</dbReference>
<evidence type="ECO:0000256" key="9">
    <source>
        <dbReference type="SAM" id="MobiDB-lite"/>
    </source>
</evidence>
<feature type="domain" description="C2H2-type" evidence="10">
    <location>
        <begin position="629"/>
        <end position="656"/>
    </location>
</feature>
<gene>
    <name evidence="11" type="ORF">JL09_g2785</name>
</gene>
<evidence type="ECO:0000313" key="12">
    <source>
        <dbReference type="Proteomes" id="UP000029867"/>
    </source>
</evidence>
<dbReference type="HOGENOM" id="CLU_400647_0_0_1"/>
<evidence type="ECO:0000256" key="7">
    <source>
        <dbReference type="ARBA" id="ARBA00023242"/>
    </source>
</evidence>
<dbReference type="EMBL" id="JQFK01000025">
    <property type="protein sequence ID" value="KGK38062.1"/>
    <property type="molecule type" value="Genomic_DNA"/>
</dbReference>
<dbReference type="GO" id="GO:0008270">
    <property type="term" value="F:zinc ion binding"/>
    <property type="evidence" value="ECO:0007669"/>
    <property type="project" value="UniProtKB-KW"/>
</dbReference>
<dbReference type="eggNOG" id="KOG1721">
    <property type="taxonomic scope" value="Eukaryota"/>
</dbReference>
<dbReference type="SUPFAM" id="SSF57667">
    <property type="entry name" value="beta-beta-alpha zinc fingers"/>
    <property type="match status" value="3"/>
</dbReference>
<dbReference type="FunFam" id="3.30.160.60:FF:000557">
    <property type="entry name" value="zinc finger and SCAN domain-containing protein 29"/>
    <property type="match status" value="1"/>
</dbReference>
<evidence type="ECO:0000256" key="8">
    <source>
        <dbReference type="PROSITE-ProRule" id="PRU00042"/>
    </source>
</evidence>
<protein>
    <recommendedName>
        <fullName evidence="10">C2H2-type domain-containing protein</fullName>
    </recommendedName>
</protein>
<evidence type="ECO:0000256" key="4">
    <source>
        <dbReference type="ARBA" id="ARBA00022771"/>
    </source>
</evidence>
<feature type="region of interest" description="Disordered" evidence="9">
    <location>
        <begin position="336"/>
        <end position="357"/>
    </location>
</feature>
<dbReference type="InterPro" id="IPR050329">
    <property type="entry name" value="GLI_C2H2-zinc-finger"/>
</dbReference>
<dbReference type="PANTHER" id="PTHR19818">
    <property type="entry name" value="ZINC FINGER PROTEIN ZIC AND GLI"/>
    <property type="match status" value="1"/>
</dbReference>
<evidence type="ECO:0000256" key="3">
    <source>
        <dbReference type="ARBA" id="ARBA00022737"/>
    </source>
</evidence>
<reference evidence="12" key="1">
    <citation type="journal article" date="2014" name="Microb. Cell Fact.">
        <title>Exploiting Issatchenkia orientalis SD108 for succinic acid production.</title>
        <authorList>
            <person name="Xiao H."/>
            <person name="Shao Z."/>
            <person name="Jiang Y."/>
            <person name="Dole S."/>
            <person name="Zhao H."/>
        </authorList>
    </citation>
    <scope>NUCLEOTIDE SEQUENCE [LARGE SCALE GENOMIC DNA]</scope>
    <source>
        <strain evidence="12">SD108</strain>
    </source>
</reference>
<name>A0A099P1J1_PICKU</name>
<organism evidence="11 12">
    <name type="scientific">Pichia kudriavzevii</name>
    <name type="common">Yeast</name>
    <name type="synonym">Issatchenkia orientalis</name>
    <dbReference type="NCBI Taxonomy" id="4909"/>
    <lineage>
        <taxon>Eukaryota</taxon>
        <taxon>Fungi</taxon>
        <taxon>Dikarya</taxon>
        <taxon>Ascomycota</taxon>
        <taxon>Saccharomycotina</taxon>
        <taxon>Pichiomycetes</taxon>
        <taxon>Pichiales</taxon>
        <taxon>Pichiaceae</taxon>
        <taxon>Pichia</taxon>
    </lineage>
</organism>
<dbReference type="FunFam" id="3.30.160.60:FF:000512">
    <property type="entry name" value="zinc finger protein 197 isoform X1"/>
    <property type="match status" value="1"/>
</dbReference>
<dbReference type="PROSITE" id="PS00028">
    <property type="entry name" value="ZINC_FINGER_C2H2_1"/>
    <property type="match status" value="4"/>
</dbReference>
<evidence type="ECO:0000313" key="11">
    <source>
        <dbReference type="EMBL" id="KGK38062.1"/>
    </source>
</evidence>
<keyword evidence="4 8" id="KW-0863">Zinc-finger</keyword>
<dbReference type="Pfam" id="PF00096">
    <property type="entry name" value="zf-C2H2"/>
    <property type="match status" value="2"/>
</dbReference>
<dbReference type="SMART" id="SM00355">
    <property type="entry name" value="ZnF_C2H2"/>
    <property type="match status" value="8"/>
</dbReference>
<dbReference type="Gene3D" id="3.30.160.60">
    <property type="entry name" value="Classic Zinc Finger"/>
    <property type="match status" value="4"/>
</dbReference>
<dbReference type="InterPro" id="IPR013087">
    <property type="entry name" value="Znf_C2H2_type"/>
</dbReference>
<evidence type="ECO:0000256" key="1">
    <source>
        <dbReference type="ARBA" id="ARBA00004123"/>
    </source>
</evidence>
<dbReference type="FunFam" id="3.30.160.60:FF:000902">
    <property type="entry name" value="Zinc finger protein 445"/>
    <property type="match status" value="1"/>
</dbReference>
<evidence type="ECO:0000256" key="6">
    <source>
        <dbReference type="ARBA" id="ARBA00023125"/>
    </source>
</evidence>
<comment type="caution">
    <text evidence="11">The sequence shown here is derived from an EMBL/GenBank/DDBJ whole genome shotgun (WGS) entry which is preliminary data.</text>
</comment>